<organism evidence="1 2">
    <name type="scientific">Coprinellus micaceus</name>
    <name type="common">Glistening ink-cap mushroom</name>
    <name type="synonym">Coprinus micaceus</name>
    <dbReference type="NCBI Taxonomy" id="71717"/>
    <lineage>
        <taxon>Eukaryota</taxon>
        <taxon>Fungi</taxon>
        <taxon>Dikarya</taxon>
        <taxon>Basidiomycota</taxon>
        <taxon>Agaricomycotina</taxon>
        <taxon>Agaricomycetes</taxon>
        <taxon>Agaricomycetidae</taxon>
        <taxon>Agaricales</taxon>
        <taxon>Agaricineae</taxon>
        <taxon>Psathyrellaceae</taxon>
        <taxon>Coprinellus</taxon>
    </lineage>
</organism>
<comment type="caution">
    <text evidence="1">The sequence shown here is derived from an EMBL/GenBank/DDBJ whole genome shotgun (WGS) entry which is preliminary data.</text>
</comment>
<name>A0A4Y7S4H1_COPMI</name>
<dbReference type="AlphaFoldDB" id="A0A4Y7S4H1"/>
<gene>
    <name evidence="1" type="ORF">FA13DRAFT_834095</name>
</gene>
<evidence type="ECO:0000313" key="1">
    <source>
        <dbReference type="EMBL" id="TEB15510.1"/>
    </source>
</evidence>
<accession>A0A4Y7S4H1</accession>
<evidence type="ECO:0000313" key="2">
    <source>
        <dbReference type="Proteomes" id="UP000298030"/>
    </source>
</evidence>
<keyword evidence="2" id="KW-1185">Reference proteome</keyword>
<sequence>MGILSFFGLRPQARSKKTYTNHVAVFDIRLCSGQGTWAAVWETKEANWPNGEVDTSRVRISKPRTPYLFTPCPDARCLCRGSKLAQAHNLAVTTTSTTPRLRSKVVACELWACFQPDWGQLNGSSTLNTDNYGIPAASFPNTQCDISQFLRQHHIFIKVSVCGSIASFTTKSDKCISQVGTGPVVQLTARRVVLEPALVSPSPHSHFLKYFDACTQTS</sequence>
<dbReference type="STRING" id="71717.A0A4Y7S4H1"/>
<proteinExistence type="predicted"/>
<reference evidence="1 2" key="1">
    <citation type="journal article" date="2019" name="Nat. Ecol. Evol.">
        <title>Megaphylogeny resolves global patterns of mushroom evolution.</title>
        <authorList>
            <person name="Varga T."/>
            <person name="Krizsan K."/>
            <person name="Foldi C."/>
            <person name="Dima B."/>
            <person name="Sanchez-Garcia M."/>
            <person name="Sanchez-Ramirez S."/>
            <person name="Szollosi G.J."/>
            <person name="Szarkandi J.G."/>
            <person name="Papp V."/>
            <person name="Albert L."/>
            <person name="Andreopoulos W."/>
            <person name="Angelini C."/>
            <person name="Antonin V."/>
            <person name="Barry K.W."/>
            <person name="Bougher N.L."/>
            <person name="Buchanan P."/>
            <person name="Buyck B."/>
            <person name="Bense V."/>
            <person name="Catcheside P."/>
            <person name="Chovatia M."/>
            <person name="Cooper J."/>
            <person name="Damon W."/>
            <person name="Desjardin D."/>
            <person name="Finy P."/>
            <person name="Geml J."/>
            <person name="Haridas S."/>
            <person name="Hughes K."/>
            <person name="Justo A."/>
            <person name="Karasinski D."/>
            <person name="Kautmanova I."/>
            <person name="Kiss B."/>
            <person name="Kocsube S."/>
            <person name="Kotiranta H."/>
            <person name="LaButti K.M."/>
            <person name="Lechner B.E."/>
            <person name="Liimatainen K."/>
            <person name="Lipzen A."/>
            <person name="Lukacs Z."/>
            <person name="Mihaltcheva S."/>
            <person name="Morgado L.N."/>
            <person name="Niskanen T."/>
            <person name="Noordeloos M.E."/>
            <person name="Ohm R.A."/>
            <person name="Ortiz-Santana B."/>
            <person name="Ovrebo C."/>
            <person name="Racz N."/>
            <person name="Riley R."/>
            <person name="Savchenko A."/>
            <person name="Shiryaev A."/>
            <person name="Soop K."/>
            <person name="Spirin V."/>
            <person name="Szebenyi C."/>
            <person name="Tomsovsky M."/>
            <person name="Tulloss R.E."/>
            <person name="Uehling J."/>
            <person name="Grigoriev I.V."/>
            <person name="Vagvolgyi C."/>
            <person name="Papp T."/>
            <person name="Martin F.M."/>
            <person name="Miettinen O."/>
            <person name="Hibbett D.S."/>
            <person name="Nagy L.G."/>
        </authorList>
    </citation>
    <scope>NUCLEOTIDE SEQUENCE [LARGE SCALE GENOMIC DNA]</scope>
    <source>
        <strain evidence="1 2">FP101781</strain>
    </source>
</reference>
<dbReference type="Proteomes" id="UP000298030">
    <property type="component" value="Unassembled WGS sequence"/>
</dbReference>
<dbReference type="Gene3D" id="2.60.120.200">
    <property type="match status" value="2"/>
</dbReference>
<protein>
    <submittedName>
        <fullName evidence="1">Uncharacterized protein</fullName>
    </submittedName>
</protein>
<dbReference type="EMBL" id="QPFP01000353">
    <property type="protein sequence ID" value="TEB15510.1"/>
    <property type="molecule type" value="Genomic_DNA"/>
</dbReference>
<dbReference type="Pfam" id="PF26113">
    <property type="entry name" value="GH16_XgeA"/>
    <property type="match status" value="2"/>
</dbReference>